<keyword evidence="2" id="KW-1003">Cell membrane</keyword>
<evidence type="ECO:0000256" key="4">
    <source>
        <dbReference type="ARBA" id="ARBA00022989"/>
    </source>
</evidence>
<evidence type="ECO:0000256" key="1">
    <source>
        <dbReference type="ARBA" id="ARBA00004651"/>
    </source>
</evidence>
<dbReference type="PANTHER" id="PTHR33931">
    <property type="entry name" value="HOLIN-LIKE PROTEIN CIDA-RELATED"/>
    <property type="match status" value="1"/>
</dbReference>
<name>A0A136Q281_9FIRM</name>
<feature type="transmembrane region" description="Helical" evidence="6">
    <location>
        <begin position="84"/>
        <end position="107"/>
    </location>
</feature>
<sequence length="124" mass="13885">MKSLFQVGIVLAVCFAGELISEAIPVAIPTSVVSMILLFALLLAKCIKPRHIERFGDFLLKNMAFFFIPAGVAIMEQFGLLKNYLLPFLLICFMTTVITFLATAYTVKAVMAVQKKMREGKRYE</sequence>
<keyword evidence="8" id="KW-1185">Reference proteome</keyword>
<gene>
    <name evidence="7" type="ORF">HMPREF3293_01975</name>
</gene>
<proteinExistence type="predicted"/>
<dbReference type="PANTHER" id="PTHR33931:SF2">
    <property type="entry name" value="HOLIN-LIKE PROTEIN CIDA"/>
    <property type="match status" value="1"/>
</dbReference>
<dbReference type="Pfam" id="PF03788">
    <property type="entry name" value="LrgA"/>
    <property type="match status" value="1"/>
</dbReference>
<keyword evidence="4 6" id="KW-1133">Transmembrane helix</keyword>
<dbReference type="AlphaFoldDB" id="A0A136Q281"/>
<feature type="transmembrane region" description="Helical" evidence="6">
    <location>
        <begin position="59"/>
        <end position="78"/>
    </location>
</feature>
<dbReference type="EMBL" id="LSZW01000063">
    <property type="protein sequence ID" value="KXK64737.1"/>
    <property type="molecule type" value="Genomic_DNA"/>
</dbReference>
<evidence type="ECO:0000313" key="8">
    <source>
        <dbReference type="Proteomes" id="UP000070366"/>
    </source>
</evidence>
<dbReference type="OrthoDB" id="3176438at2"/>
<keyword evidence="3 6" id="KW-0812">Transmembrane</keyword>
<dbReference type="PATRIC" id="fig|626937.4.peg.1952"/>
<dbReference type="InterPro" id="IPR005538">
    <property type="entry name" value="LrgA/CidA"/>
</dbReference>
<dbReference type="GO" id="GO:0005886">
    <property type="term" value="C:plasma membrane"/>
    <property type="evidence" value="ECO:0007669"/>
    <property type="project" value="UniProtKB-SubCell"/>
</dbReference>
<dbReference type="KEGG" id="cmiu:B1H56_05360"/>
<evidence type="ECO:0000313" key="7">
    <source>
        <dbReference type="EMBL" id="KXK64737.1"/>
    </source>
</evidence>
<keyword evidence="5 6" id="KW-0472">Membrane</keyword>
<comment type="caution">
    <text evidence="7">The sequence shown here is derived from an EMBL/GenBank/DDBJ whole genome shotgun (WGS) entry which is preliminary data.</text>
</comment>
<feature type="transmembrane region" description="Helical" evidence="6">
    <location>
        <begin position="26"/>
        <end position="47"/>
    </location>
</feature>
<dbReference type="Proteomes" id="UP000070366">
    <property type="component" value="Unassembled WGS sequence"/>
</dbReference>
<evidence type="ECO:0000256" key="6">
    <source>
        <dbReference type="SAM" id="Phobius"/>
    </source>
</evidence>
<comment type="subcellular location">
    <subcellularLocation>
        <location evidence="1">Cell membrane</location>
        <topology evidence="1">Multi-pass membrane protein</topology>
    </subcellularLocation>
</comment>
<dbReference type="RefSeq" id="WP_066518123.1">
    <property type="nucleotide sequence ID" value="NZ_CABMOF010000001.1"/>
</dbReference>
<evidence type="ECO:0000256" key="3">
    <source>
        <dbReference type="ARBA" id="ARBA00022692"/>
    </source>
</evidence>
<dbReference type="STRING" id="626937.HMPREF3293_01975"/>
<evidence type="ECO:0000256" key="2">
    <source>
        <dbReference type="ARBA" id="ARBA00022475"/>
    </source>
</evidence>
<protein>
    <submittedName>
        <fullName evidence="7">LrgA family protein</fullName>
    </submittedName>
</protein>
<evidence type="ECO:0000256" key="5">
    <source>
        <dbReference type="ARBA" id="ARBA00023136"/>
    </source>
</evidence>
<organism evidence="7 8">
    <name type="scientific">Christensenella minuta</name>
    <dbReference type="NCBI Taxonomy" id="626937"/>
    <lineage>
        <taxon>Bacteria</taxon>
        <taxon>Bacillati</taxon>
        <taxon>Bacillota</taxon>
        <taxon>Clostridia</taxon>
        <taxon>Christensenellales</taxon>
        <taxon>Christensenellaceae</taxon>
        <taxon>Christensenella</taxon>
    </lineage>
</organism>
<accession>A0A136Q281</accession>
<reference evidence="7 8" key="1">
    <citation type="submission" date="2016-02" db="EMBL/GenBank/DDBJ databases">
        <authorList>
            <person name="Wen L."/>
            <person name="He K."/>
            <person name="Yang H."/>
        </authorList>
    </citation>
    <scope>NUCLEOTIDE SEQUENCE [LARGE SCALE GENOMIC DNA]</scope>
    <source>
        <strain evidence="7 8">DSM 22607</strain>
    </source>
</reference>